<name>A0A0F9BC00_9ZZZZ</name>
<sequence>MKALYKYLSILFLVVLTSAFQSCEKQNLPTEATGSFELFLSLDNEDFSGLKSVVIPDSLTVSPYHALLTVIGRDSVPVLEDELIPLYKFGEGFFSEKIELKAGGYRLLKFLIVDPEGEVLYAAPMEGSPMAYLVKDPLPIGFKIQPEETTRLVPEVLPVNNEPPSEFGYSSFGFSVVRPLPFHIAVILDNPMLMDPAISSSVAPTRFTNAALSVYHPDGWSYDFRLEAKVNRVVIRGGAEYYKFIIEKEGFEPVKMEVPAKKLLESTPENPMLVRIGYGHNLLVLQPDPDHGFDAMISDLEPDKNFGKHPYFEATWRSEPILTVMRENRSLIRFSLTGLPKSARIEKVTLKLIRDVPIKWDSLMRKDSLRTTAKEFVWYGAVLQQIVEPWEEHEVTWGNRPKTIEANQVYVSPIHNYHTYDAAGNKVLSNFIEVDVTKLFVPE</sequence>
<feature type="non-terminal residue" evidence="1">
    <location>
        <position position="443"/>
    </location>
</feature>
<gene>
    <name evidence="1" type="ORF">LCGC14_2546330</name>
</gene>
<dbReference type="NCBIfam" id="NF033679">
    <property type="entry name" value="DNRLRE_dom"/>
    <property type="match status" value="1"/>
</dbReference>
<dbReference type="AlphaFoldDB" id="A0A0F9BC00"/>
<proteinExistence type="predicted"/>
<protein>
    <submittedName>
        <fullName evidence="1">Uncharacterized protein</fullName>
    </submittedName>
</protein>
<comment type="caution">
    <text evidence="1">The sequence shown here is derived from an EMBL/GenBank/DDBJ whole genome shotgun (WGS) entry which is preliminary data.</text>
</comment>
<organism evidence="1">
    <name type="scientific">marine sediment metagenome</name>
    <dbReference type="NCBI Taxonomy" id="412755"/>
    <lineage>
        <taxon>unclassified sequences</taxon>
        <taxon>metagenomes</taxon>
        <taxon>ecological metagenomes</taxon>
    </lineage>
</organism>
<reference evidence="1" key="1">
    <citation type="journal article" date="2015" name="Nature">
        <title>Complex archaea that bridge the gap between prokaryotes and eukaryotes.</title>
        <authorList>
            <person name="Spang A."/>
            <person name="Saw J.H."/>
            <person name="Jorgensen S.L."/>
            <person name="Zaremba-Niedzwiedzka K."/>
            <person name="Martijn J."/>
            <person name="Lind A.E."/>
            <person name="van Eijk R."/>
            <person name="Schleper C."/>
            <person name="Guy L."/>
            <person name="Ettema T.J."/>
        </authorList>
    </citation>
    <scope>NUCLEOTIDE SEQUENCE</scope>
</reference>
<accession>A0A0F9BC00</accession>
<evidence type="ECO:0000313" key="1">
    <source>
        <dbReference type="EMBL" id="KKL11387.1"/>
    </source>
</evidence>
<dbReference type="EMBL" id="LAZR01041674">
    <property type="protein sequence ID" value="KKL11387.1"/>
    <property type="molecule type" value="Genomic_DNA"/>
</dbReference>
<dbReference type="PROSITE" id="PS51257">
    <property type="entry name" value="PROKAR_LIPOPROTEIN"/>
    <property type="match status" value="1"/>
</dbReference>